<dbReference type="PANTHER" id="PTHR44846">
    <property type="entry name" value="MANNOSYL-D-GLYCERATE TRANSPORT/METABOLISM SYSTEM REPRESSOR MNGR-RELATED"/>
    <property type="match status" value="1"/>
</dbReference>
<dbReference type="InterPro" id="IPR036388">
    <property type="entry name" value="WH-like_DNA-bd_sf"/>
</dbReference>
<dbReference type="InterPro" id="IPR000524">
    <property type="entry name" value="Tscrpt_reg_HTH_GntR"/>
</dbReference>
<dbReference type="GO" id="GO:0003700">
    <property type="term" value="F:DNA-binding transcription factor activity"/>
    <property type="evidence" value="ECO:0007669"/>
    <property type="project" value="InterPro"/>
</dbReference>
<dbReference type="InterPro" id="IPR028978">
    <property type="entry name" value="Chorismate_lyase_/UTRA_dom_sf"/>
</dbReference>
<gene>
    <name evidence="4" type="ORF">AYR53_05410</name>
</gene>
<dbReference type="GO" id="GO:0045892">
    <property type="term" value="P:negative regulation of DNA-templated transcription"/>
    <property type="evidence" value="ECO:0007669"/>
    <property type="project" value="TreeGrafter"/>
</dbReference>
<keyword evidence="5" id="KW-1185">Reference proteome</keyword>
<dbReference type="InterPro" id="IPR036390">
    <property type="entry name" value="WH_DNA-bd_sf"/>
</dbReference>
<dbReference type="InterPro" id="IPR050679">
    <property type="entry name" value="Bact_HTH_transcr_reg"/>
</dbReference>
<keyword evidence="2" id="KW-0238">DNA-binding</keyword>
<evidence type="ECO:0000313" key="4">
    <source>
        <dbReference type="EMBL" id="ANK62261.1"/>
    </source>
</evidence>
<dbReference type="GO" id="GO:0003677">
    <property type="term" value="F:DNA binding"/>
    <property type="evidence" value="ECO:0007669"/>
    <property type="project" value="UniProtKB-KW"/>
</dbReference>
<proteinExistence type="predicted"/>
<sequence length="244" mass="27931">MADLVYQKIIRDLKKQIFAGKYAPDMKLPDERSLAAIYQVSRSSVKRALAIMASDGIIFKKRGSGTFINPLYLENQSVFNYQGANLGITDNLQMAGKKPGIKLLAFDVVKVTEELARDLFLQKDDFVYRIKRLRLLDNVPFMIELSYLPIKFLPELNQRIAEESIFNFLQKKRKQAVTKAYLTISAAPSNEEDQQQLRLKPTEPVGIMAGIFFLDDGTPIEYSTMRLHYAYLKFNSFVSIEPKD</sequence>
<dbReference type="CDD" id="cd07377">
    <property type="entry name" value="WHTH_GntR"/>
    <property type="match status" value="1"/>
</dbReference>
<dbReference type="Pfam" id="PF00392">
    <property type="entry name" value="GntR"/>
    <property type="match status" value="1"/>
</dbReference>
<dbReference type="PROSITE" id="PS50949">
    <property type="entry name" value="HTH_GNTR"/>
    <property type="match status" value="1"/>
</dbReference>
<dbReference type="SUPFAM" id="SSF46785">
    <property type="entry name" value="Winged helix' DNA-binding domain"/>
    <property type="match status" value="1"/>
</dbReference>
<dbReference type="PRINTS" id="PR00035">
    <property type="entry name" value="HTHGNTR"/>
</dbReference>
<dbReference type="GeneID" id="42981683"/>
<keyword evidence="1" id="KW-0805">Transcription regulation</keyword>
<evidence type="ECO:0000256" key="3">
    <source>
        <dbReference type="ARBA" id="ARBA00023163"/>
    </source>
</evidence>
<evidence type="ECO:0000256" key="2">
    <source>
        <dbReference type="ARBA" id="ARBA00023125"/>
    </source>
</evidence>
<dbReference type="Gene3D" id="1.10.10.10">
    <property type="entry name" value="Winged helix-like DNA-binding domain superfamily/Winged helix DNA-binding domain"/>
    <property type="match status" value="1"/>
</dbReference>
<keyword evidence="3" id="KW-0804">Transcription</keyword>
<accession>A0A192H2T3</accession>
<organism evidence="4 5">
    <name type="scientific">Loigolactobacillus backii</name>
    <dbReference type="NCBI Taxonomy" id="375175"/>
    <lineage>
        <taxon>Bacteria</taxon>
        <taxon>Bacillati</taxon>
        <taxon>Bacillota</taxon>
        <taxon>Bacilli</taxon>
        <taxon>Lactobacillales</taxon>
        <taxon>Lactobacillaceae</taxon>
        <taxon>Loigolactobacillus</taxon>
    </lineage>
</organism>
<dbReference type="SUPFAM" id="SSF64288">
    <property type="entry name" value="Chorismate lyase-like"/>
    <property type="match status" value="1"/>
</dbReference>
<dbReference type="Gene3D" id="3.40.1410.10">
    <property type="entry name" value="Chorismate lyase-like"/>
    <property type="match status" value="1"/>
</dbReference>
<dbReference type="RefSeq" id="WP_068281184.1">
    <property type="nucleotide sequence ID" value="NZ_CP014873.1"/>
</dbReference>
<evidence type="ECO:0000256" key="1">
    <source>
        <dbReference type="ARBA" id="ARBA00023015"/>
    </source>
</evidence>
<dbReference type="PANTHER" id="PTHR44846:SF5">
    <property type="entry name" value="HTH-TYPE TRANSCRIPTIONAL REGULATOR GMUR"/>
    <property type="match status" value="1"/>
</dbReference>
<dbReference type="EMBL" id="CP014873">
    <property type="protein sequence ID" value="ANK62261.1"/>
    <property type="molecule type" value="Genomic_DNA"/>
</dbReference>
<dbReference type="SMART" id="SM00866">
    <property type="entry name" value="UTRA"/>
    <property type="match status" value="1"/>
</dbReference>
<dbReference type="STRING" id="375175.AYR53_05410"/>
<dbReference type="InterPro" id="IPR011663">
    <property type="entry name" value="UTRA"/>
</dbReference>
<dbReference type="OrthoDB" id="2141316at2"/>
<protein>
    <submittedName>
        <fullName evidence="4">GntR family transcriptional regulator</fullName>
    </submittedName>
</protein>
<dbReference type="Proteomes" id="UP000078582">
    <property type="component" value="Chromosome"/>
</dbReference>
<dbReference type="SMART" id="SM00345">
    <property type="entry name" value="HTH_GNTR"/>
    <property type="match status" value="1"/>
</dbReference>
<reference evidence="4 5" key="1">
    <citation type="submission" date="2016-03" db="EMBL/GenBank/DDBJ databases">
        <title>Pediococcus and Lactobacillus from brewery environment - whole genome sequencing and assembly.</title>
        <authorList>
            <person name="Behr J."/>
            <person name="Geissler A.J."/>
            <person name="Vogel R.F."/>
        </authorList>
    </citation>
    <scope>NUCLEOTIDE SEQUENCE [LARGE SCALE GENOMIC DNA]</scope>
    <source>
        <strain evidence="4 5">TMW 1.1989</strain>
    </source>
</reference>
<dbReference type="Pfam" id="PF07702">
    <property type="entry name" value="UTRA"/>
    <property type="match status" value="1"/>
</dbReference>
<evidence type="ECO:0000313" key="5">
    <source>
        <dbReference type="Proteomes" id="UP000078582"/>
    </source>
</evidence>
<dbReference type="AlphaFoldDB" id="A0A192H2T3"/>
<name>A0A192H2T3_9LACO</name>